<evidence type="ECO:0000256" key="4">
    <source>
        <dbReference type="ARBA" id="ARBA00013346"/>
    </source>
</evidence>
<dbReference type="EMBL" id="AZSP01000269">
    <property type="protein sequence ID" value="PVE07860.1"/>
    <property type="molecule type" value="Genomic_DNA"/>
</dbReference>
<evidence type="ECO:0000256" key="8">
    <source>
        <dbReference type="ARBA" id="ARBA00022691"/>
    </source>
</evidence>
<accession>A0A2T7SY68</accession>
<evidence type="ECO:0000256" key="5">
    <source>
        <dbReference type="ARBA" id="ARBA00022490"/>
    </source>
</evidence>
<evidence type="ECO:0000313" key="12">
    <source>
        <dbReference type="EMBL" id="PVE07860.1"/>
    </source>
</evidence>
<name>A0A2T7SY68_9ACTN</name>
<dbReference type="GO" id="GO:0004719">
    <property type="term" value="F:protein-L-isoaspartate (D-aspartate) O-methyltransferase activity"/>
    <property type="evidence" value="ECO:0007669"/>
    <property type="project" value="UniProtKB-EC"/>
</dbReference>
<dbReference type="STRING" id="1440053.GCA_000718095_05791"/>
<keyword evidence="8" id="KW-0949">S-adenosyl-L-methionine</keyword>
<dbReference type="GO" id="GO:0005737">
    <property type="term" value="C:cytoplasm"/>
    <property type="evidence" value="ECO:0007669"/>
    <property type="project" value="UniProtKB-SubCell"/>
</dbReference>
<gene>
    <name evidence="12" type="ORF">Y717_21320</name>
</gene>
<dbReference type="Proteomes" id="UP000245992">
    <property type="component" value="Unassembled WGS sequence"/>
</dbReference>
<comment type="similarity">
    <text evidence="2">Belongs to the methyltransferase superfamily. L-isoaspartyl/D-aspartyl protein methyltransferase family.</text>
</comment>
<proteinExistence type="inferred from homology"/>
<evidence type="ECO:0000256" key="2">
    <source>
        <dbReference type="ARBA" id="ARBA00005369"/>
    </source>
</evidence>
<dbReference type="EC" id="2.1.1.77" evidence="3"/>
<keyword evidence="6" id="KW-0489">Methyltransferase</keyword>
<comment type="caution">
    <text evidence="12">The sequence shown here is derived from an EMBL/GenBank/DDBJ whole genome shotgun (WGS) entry which is preliminary data.</text>
</comment>
<keyword evidence="7" id="KW-0808">Transferase</keyword>
<dbReference type="SUPFAM" id="SSF53335">
    <property type="entry name" value="S-adenosyl-L-methionine-dependent methyltransferases"/>
    <property type="match status" value="1"/>
</dbReference>
<evidence type="ECO:0000313" key="13">
    <source>
        <dbReference type="Proteomes" id="UP000245992"/>
    </source>
</evidence>
<dbReference type="InterPro" id="IPR000682">
    <property type="entry name" value="PCMT"/>
</dbReference>
<dbReference type="CDD" id="cd02440">
    <property type="entry name" value="AdoMet_MTases"/>
    <property type="match status" value="1"/>
</dbReference>
<reference evidence="12 13" key="1">
    <citation type="submission" date="2013-12" db="EMBL/GenBank/DDBJ databases">
        <title>Annotated genome of Streptomyces scopuliridis.</title>
        <authorList>
            <person name="Olson J.B."/>
        </authorList>
    </citation>
    <scope>NUCLEOTIDE SEQUENCE [LARGE SCALE GENOMIC DNA]</scope>
    <source>
        <strain evidence="12 13">RB72</strain>
    </source>
</reference>
<protein>
    <recommendedName>
        <fullName evidence="4">Protein-L-isoaspartate O-methyltransferase</fullName>
        <ecNumber evidence="3">2.1.1.77</ecNumber>
    </recommendedName>
    <alternativeName>
        <fullName evidence="11">L-isoaspartyl protein carboxyl methyltransferase</fullName>
    </alternativeName>
    <alternativeName>
        <fullName evidence="9">Protein L-isoaspartyl methyltransferase</fullName>
    </alternativeName>
    <alternativeName>
        <fullName evidence="10">Protein-beta-aspartate methyltransferase</fullName>
    </alternativeName>
</protein>
<evidence type="ECO:0000256" key="7">
    <source>
        <dbReference type="ARBA" id="ARBA00022679"/>
    </source>
</evidence>
<organism evidence="12 13">
    <name type="scientific">Streptomyces scopuliridis RB72</name>
    <dbReference type="NCBI Taxonomy" id="1440053"/>
    <lineage>
        <taxon>Bacteria</taxon>
        <taxon>Bacillati</taxon>
        <taxon>Actinomycetota</taxon>
        <taxon>Actinomycetes</taxon>
        <taxon>Kitasatosporales</taxon>
        <taxon>Streptomycetaceae</taxon>
        <taxon>Streptomyces</taxon>
    </lineage>
</organism>
<sequence length="381" mass="41041">MSRESSRVGLVEELTRGGYLSPSWRDAFTRVDRKQFIPDRIWVRGDDGYHPLNRTTDPDRWHALVYDDQALVTQVEDNGGGTALIPSSSASMPRVVATMLDALAVADGQTALEIGTGTGYNAALLSEQLGDRHVVSIEVDPRIADTARASLKAAGYAPTVITGDGGLGCPPYAPYDRIIVTCALHTVPYALAEQTAPGGAIVLPWGTGLYNGVLLRLTAGGDGTASGPVIGDSAFMWNRGETPHRDVMATVKEQDRATASRTCLDPRLVLGDENAAFTAGILVPDCRYSVGHGPDGEFTLWLADHATSSWASVDYVPDAAEHDSRQYGPRRLWGEVEAAYAWWQSAGSPDRTRYGLTVNAAGQHLWLDSPDTLVPERHQVD</sequence>
<dbReference type="Gene3D" id="3.40.50.150">
    <property type="entry name" value="Vaccinia Virus protein VP39"/>
    <property type="match status" value="1"/>
</dbReference>
<dbReference type="PANTHER" id="PTHR11579:SF0">
    <property type="entry name" value="PROTEIN-L-ISOASPARTATE(D-ASPARTATE) O-METHYLTRANSFERASE"/>
    <property type="match status" value="1"/>
</dbReference>
<evidence type="ECO:0000256" key="6">
    <source>
        <dbReference type="ARBA" id="ARBA00022603"/>
    </source>
</evidence>
<dbReference type="PANTHER" id="PTHR11579">
    <property type="entry name" value="PROTEIN-L-ISOASPARTATE O-METHYLTRANSFERASE"/>
    <property type="match status" value="1"/>
</dbReference>
<evidence type="ECO:0000256" key="1">
    <source>
        <dbReference type="ARBA" id="ARBA00004496"/>
    </source>
</evidence>
<dbReference type="Pfam" id="PF01135">
    <property type="entry name" value="PCMT"/>
    <property type="match status" value="1"/>
</dbReference>
<keyword evidence="5" id="KW-0963">Cytoplasm</keyword>
<dbReference type="OrthoDB" id="5143400at2"/>
<dbReference type="InterPro" id="IPR029063">
    <property type="entry name" value="SAM-dependent_MTases_sf"/>
</dbReference>
<evidence type="ECO:0000256" key="11">
    <source>
        <dbReference type="ARBA" id="ARBA00031350"/>
    </source>
</evidence>
<comment type="subcellular location">
    <subcellularLocation>
        <location evidence="1">Cytoplasm</location>
    </subcellularLocation>
</comment>
<evidence type="ECO:0000256" key="10">
    <source>
        <dbReference type="ARBA" id="ARBA00031323"/>
    </source>
</evidence>
<dbReference type="RefSeq" id="WP_030354738.1">
    <property type="nucleotide sequence ID" value="NZ_AZSP01000269.1"/>
</dbReference>
<dbReference type="GO" id="GO:0032259">
    <property type="term" value="P:methylation"/>
    <property type="evidence" value="ECO:0007669"/>
    <property type="project" value="UniProtKB-KW"/>
</dbReference>
<dbReference type="AlphaFoldDB" id="A0A2T7SY68"/>
<evidence type="ECO:0000256" key="3">
    <source>
        <dbReference type="ARBA" id="ARBA00011890"/>
    </source>
</evidence>
<evidence type="ECO:0000256" key="9">
    <source>
        <dbReference type="ARBA" id="ARBA00030757"/>
    </source>
</evidence>
<keyword evidence="13" id="KW-1185">Reference proteome</keyword>